<sequence>MGDGHALERGDGVRQTDRARRQVAEGRFGAYHWPGPAELLRRGRGQALHCGADRRRLRDPRQGFGGPRLIAVGAAYRRPFPPSQFQLDGLAQQVSLTLAWPQDGFDATKRSFRKARERLVLHWRATD</sequence>
<gene>
    <name evidence="1" type="ORF">SPHINGO391_520187</name>
</gene>
<evidence type="ECO:0000313" key="2">
    <source>
        <dbReference type="Proteomes" id="UP000326857"/>
    </source>
</evidence>
<reference evidence="1 2" key="1">
    <citation type="submission" date="2019-09" db="EMBL/GenBank/DDBJ databases">
        <authorList>
            <person name="Dittami M. S."/>
        </authorList>
    </citation>
    <scope>NUCLEOTIDE SEQUENCE [LARGE SCALE GENOMIC DNA]</scope>
    <source>
        <strain evidence="1">SPHINGO391</strain>
    </source>
</reference>
<dbReference type="EMBL" id="CABVLI010000048">
    <property type="protein sequence ID" value="VVT31537.1"/>
    <property type="molecule type" value="Genomic_DNA"/>
</dbReference>
<name>A0A5E8APQ5_9SPHN</name>
<dbReference type="AlphaFoldDB" id="A0A5E8APQ5"/>
<dbReference type="Proteomes" id="UP000326857">
    <property type="component" value="Unassembled WGS sequence"/>
</dbReference>
<proteinExistence type="predicted"/>
<accession>A0A5E8APQ5</accession>
<protein>
    <submittedName>
        <fullName evidence="1">Uncharacterized protein</fullName>
    </submittedName>
</protein>
<evidence type="ECO:0000313" key="1">
    <source>
        <dbReference type="EMBL" id="VVT31537.1"/>
    </source>
</evidence>
<organism evidence="1 2">
    <name type="scientific">Sphingomonas aurantiaca</name>
    <dbReference type="NCBI Taxonomy" id="185949"/>
    <lineage>
        <taxon>Bacteria</taxon>
        <taxon>Pseudomonadati</taxon>
        <taxon>Pseudomonadota</taxon>
        <taxon>Alphaproteobacteria</taxon>
        <taxon>Sphingomonadales</taxon>
        <taxon>Sphingomonadaceae</taxon>
        <taxon>Sphingomonas</taxon>
    </lineage>
</organism>